<comment type="caution">
    <text evidence="4">The sequence shown here is derived from an EMBL/GenBank/DDBJ whole genome shotgun (WGS) entry which is preliminary data.</text>
</comment>
<evidence type="ECO:0000313" key="5">
    <source>
        <dbReference type="Proteomes" id="UP000294927"/>
    </source>
</evidence>
<dbReference type="InterPro" id="IPR001031">
    <property type="entry name" value="Thioesterase"/>
</dbReference>
<evidence type="ECO:0000256" key="1">
    <source>
        <dbReference type="ARBA" id="ARBA00007169"/>
    </source>
</evidence>
<dbReference type="InterPro" id="IPR006827">
    <property type="entry name" value="Lant_deHydtase_N"/>
</dbReference>
<evidence type="ECO:0000259" key="3">
    <source>
        <dbReference type="Pfam" id="PF04738"/>
    </source>
</evidence>
<evidence type="ECO:0000259" key="2">
    <source>
        <dbReference type="Pfam" id="PF00975"/>
    </source>
</evidence>
<reference evidence="4 5" key="1">
    <citation type="submission" date="2019-03" db="EMBL/GenBank/DDBJ databases">
        <title>Genomic Encyclopedia of Archaeal and Bacterial Type Strains, Phase II (KMG-II): from individual species to whole genera.</title>
        <authorList>
            <person name="Goeker M."/>
        </authorList>
    </citation>
    <scope>NUCLEOTIDE SEQUENCE [LARGE SCALE GENOMIC DNA]</scope>
    <source>
        <strain evidence="4 5">DSM 45499</strain>
    </source>
</reference>
<dbReference type="EMBL" id="SOCP01000016">
    <property type="protein sequence ID" value="TDV43153.1"/>
    <property type="molecule type" value="Genomic_DNA"/>
</dbReference>
<name>A0A4R7V1I0_9PSEU</name>
<dbReference type="Gene3D" id="3.40.50.1820">
    <property type="entry name" value="alpha/beta hydrolase"/>
    <property type="match status" value="1"/>
</dbReference>
<organism evidence="4 5">
    <name type="scientific">Actinophytocola oryzae</name>
    <dbReference type="NCBI Taxonomy" id="502181"/>
    <lineage>
        <taxon>Bacteria</taxon>
        <taxon>Bacillati</taxon>
        <taxon>Actinomycetota</taxon>
        <taxon>Actinomycetes</taxon>
        <taxon>Pseudonocardiales</taxon>
        <taxon>Pseudonocardiaceae</taxon>
    </lineage>
</organism>
<comment type="similarity">
    <text evidence="1">Belongs to the thioesterase family.</text>
</comment>
<dbReference type="InterPro" id="IPR012223">
    <property type="entry name" value="TEII"/>
</dbReference>
<dbReference type="AlphaFoldDB" id="A0A4R7V1I0"/>
<dbReference type="GO" id="GO:0008610">
    <property type="term" value="P:lipid biosynthetic process"/>
    <property type="evidence" value="ECO:0007669"/>
    <property type="project" value="TreeGrafter"/>
</dbReference>
<proteinExistence type="inferred from homology"/>
<sequence>MNWFVVSRPRPAAAVRLFCLPYAGGGASVFRGWPDAFGPDVELLAVAPPGRESRIGEDPRLDVTELAEAVAAEADRPYALYGHSLGGRHAFEVVRHLHRTGRGLPLRLYVGGCRAPHVRASGPFDGLSTLADDELLRRLADGGGLAEEILAEPELVELLLPVLRADFRALDEYEFVAGDPLPVPVVAFAGRADTAVPLADVRAWDQHAGAGLTVVEVDGGHFFLTDPASRLTERLAADLRAALPARPSAHRVPLGDTGWSVWRDALLRSAGFPADGLTALSSPAAAASADALLGGRDNTFEADFAAAVLANAERIGAAAANPLMREAVTWQNTTALYAFEGLAAGAPGAPRNVRRRDRERAVVKYWQRYSGKNETIGFFGPSCWVRIDDEQAAAARITPGPGLTRRRWVVFEAWALHAYADAIGADLAVRRWWPPMLAAHLTREGRQVHSPGRPPVTLSSAEAALLSACDGKQPAAAVVADPAAGLRREDDGYTMLTHLAERGLVTWDAGLPNTSAAEAVLRRSIAAIGDDTARARAVEGLDRLCAARDAVADSAGDADALRVALAGLDEVFTTLTGAAPHRRAGQVYAGRTLCYEDTARDLDVTFGRPLLDAVAAPLDLLLRAARWLSDELATAYTAAFRDLYAELREDAGDAPVRLSELWYVAQGLFWGAEGERPVDVVGGEFARRWAELFDLADATGPVETTSAALADRVAAAFPDRVPAWSAARLHSPDLQLCADGPEALARGDFQVVLGELHTAWASFDCDVFTPAHPDPDRLRSALADDLGTGRVRPLFPIDWPRRTSRVAESLAGPTDVRLAFADAPGAGLDRTLATTALVVSEVDGELVAVDPAGRRWPLVEVFSQLVAIHAVDAFKLTSPARHTPRITVDRLVVGRETWRTTADATGLTRAKGERDRYLAVRRLRLALGLPDAVFVKLGTETKPFYADLTSPAYASLLCAALRTAVVDGGPDVPVVLTELLPGPDQAWVPDAAGHRYVSELRLHIVDATGDRS</sequence>
<dbReference type="PANTHER" id="PTHR11487:SF0">
    <property type="entry name" value="S-ACYL FATTY ACID SYNTHASE THIOESTERASE, MEDIUM CHAIN"/>
    <property type="match status" value="1"/>
</dbReference>
<dbReference type="Pfam" id="PF04738">
    <property type="entry name" value="Lant_dehydr_N"/>
    <property type="match status" value="1"/>
</dbReference>
<protein>
    <submittedName>
        <fullName evidence="4">Surfactin synthase thioesterase subunit</fullName>
    </submittedName>
</protein>
<dbReference type="InterPro" id="IPR029058">
    <property type="entry name" value="AB_hydrolase_fold"/>
</dbReference>
<accession>A0A4R7V1I0</accession>
<dbReference type="SUPFAM" id="SSF53474">
    <property type="entry name" value="alpha/beta-Hydrolases"/>
    <property type="match status" value="1"/>
</dbReference>
<dbReference type="Pfam" id="PF00975">
    <property type="entry name" value="Thioesterase"/>
    <property type="match status" value="1"/>
</dbReference>
<dbReference type="Proteomes" id="UP000294927">
    <property type="component" value="Unassembled WGS sequence"/>
</dbReference>
<keyword evidence="5" id="KW-1185">Reference proteome</keyword>
<feature type="domain" description="Thioesterase" evidence="2">
    <location>
        <begin position="16"/>
        <end position="233"/>
    </location>
</feature>
<dbReference type="PANTHER" id="PTHR11487">
    <property type="entry name" value="THIOESTERASE"/>
    <property type="match status" value="1"/>
</dbReference>
<evidence type="ECO:0000313" key="4">
    <source>
        <dbReference type="EMBL" id="TDV43153.1"/>
    </source>
</evidence>
<dbReference type="RefSeq" id="WP_133907058.1">
    <property type="nucleotide sequence ID" value="NZ_SOCP01000016.1"/>
</dbReference>
<feature type="domain" description="Lantibiotic dehydratase N-terminal" evidence="3">
    <location>
        <begin position="320"/>
        <end position="755"/>
    </location>
</feature>
<gene>
    <name evidence="4" type="ORF">CLV71_11687</name>
</gene>
<dbReference type="OrthoDB" id="8428173at2"/>